<reference evidence="2" key="1">
    <citation type="submission" date="2017-09" db="EMBL/GenBank/DDBJ databases">
        <authorList>
            <person name="Varghese N."/>
            <person name="Submissions S."/>
        </authorList>
    </citation>
    <scope>NUCLEOTIDE SEQUENCE [LARGE SCALE GENOMIC DNA]</scope>
    <source>
        <strain evidence="2">C7</strain>
    </source>
</reference>
<organism evidence="1 2">
    <name type="scientific">Pontivivens marinum</name>
    <dbReference type="NCBI Taxonomy" id="1690039"/>
    <lineage>
        <taxon>Bacteria</taxon>
        <taxon>Pseudomonadati</taxon>
        <taxon>Pseudomonadota</taxon>
        <taxon>Alphaproteobacteria</taxon>
        <taxon>Rhodobacterales</taxon>
        <taxon>Paracoccaceae</taxon>
        <taxon>Pontivivens</taxon>
    </lineage>
</organism>
<dbReference type="AlphaFoldDB" id="A0A2C9CUX4"/>
<proteinExistence type="predicted"/>
<name>A0A2C9CUX4_9RHOB</name>
<evidence type="ECO:0000313" key="1">
    <source>
        <dbReference type="EMBL" id="SOH94209.1"/>
    </source>
</evidence>
<evidence type="ECO:0000313" key="2">
    <source>
        <dbReference type="Proteomes" id="UP000220034"/>
    </source>
</evidence>
<accession>A0A2C9CUX4</accession>
<gene>
    <name evidence="1" type="ORF">SAMN06273572_103239</name>
</gene>
<dbReference type="EMBL" id="OCTN01000003">
    <property type="protein sequence ID" value="SOH94209.1"/>
    <property type="molecule type" value="Genomic_DNA"/>
</dbReference>
<dbReference type="OrthoDB" id="6331154at2"/>
<dbReference type="RefSeq" id="WP_097929759.1">
    <property type="nucleotide sequence ID" value="NZ_OCTN01000003.1"/>
</dbReference>
<sequence length="183" mass="19735">MMRKLWGRVIIPALMLFIASTGGATAHALPGSLISMWQAQQQLHLSVELALEDLLIAAPSLAPLGDITVPQDLSAQQTEAIAAYFADHLTLHDATLTLISATLQAGENAHVGQYTLLIATFTTPMNGDPFPMTLTYDAVMHEVRNHRATIYWGQSGTDQQGLADFGFLMTNGSPRPVVLQAPQ</sequence>
<keyword evidence="2" id="KW-1185">Reference proteome</keyword>
<protein>
    <submittedName>
        <fullName evidence="1">Uncharacterized protein</fullName>
    </submittedName>
</protein>
<dbReference type="Proteomes" id="UP000220034">
    <property type="component" value="Unassembled WGS sequence"/>
</dbReference>